<dbReference type="RefSeq" id="WP_109565182.1">
    <property type="nucleotide sequence ID" value="NZ_QGDJ01000007.1"/>
</dbReference>
<dbReference type="PRINTS" id="PR00368">
    <property type="entry name" value="FADPNR"/>
</dbReference>
<organism evidence="4 6">
    <name type="scientific">Jannaschia seohaensis</name>
    <dbReference type="NCBI Taxonomy" id="475081"/>
    <lineage>
        <taxon>Bacteria</taxon>
        <taxon>Pseudomonadati</taxon>
        <taxon>Pseudomonadota</taxon>
        <taxon>Alphaproteobacteria</taxon>
        <taxon>Rhodobacterales</taxon>
        <taxon>Roseobacteraceae</taxon>
        <taxon>Jannaschia</taxon>
    </lineage>
</organism>
<dbReference type="Pfam" id="PF07992">
    <property type="entry name" value="Pyr_redox_2"/>
    <property type="match status" value="1"/>
</dbReference>
<evidence type="ECO:0000256" key="1">
    <source>
        <dbReference type="ARBA" id="ARBA00023002"/>
    </source>
</evidence>
<dbReference type="InterPro" id="IPR041854">
    <property type="entry name" value="BFD-like_2Fe2S-bd_dom_sf"/>
</dbReference>
<feature type="domain" description="FAD/NAD(P)-binding" evidence="2">
    <location>
        <begin position="104"/>
        <end position="410"/>
    </location>
</feature>
<dbReference type="EMBL" id="UETC01000007">
    <property type="protein sequence ID" value="SSA48383.1"/>
    <property type="molecule type" value="Genomic_DNA"/>
</dbReference>
<evidence type="ECO:0000313" key="5">
    <source>
        <dbReference type="Proteomes" id="UP000245839"/>
    </source>
</evidence>
<dbReference type="InterPro" id="IPR036010">
    <property type="entry name" value="2Fe-2S_ferredoxin-like_sf"/>
</dbReference>
<reference evidence="3 5" key="2">
    <citation type="submission" date="2018-03" db="EMBL/GenBank/DDBJ databases">
        <title>Genomic Encyclopedia of Archaeal and Bacterial Type Strains, Phase II (KMG-II): from individual species to whole genera.</title>
        <authorList>
            <person name="Goeker M."/>
        </authorList>
    </citation>
    <scope>NUCLEOTIDE SEQUENCE [LARGE SCALE GENOMIC DNA]</scope>
    <source>
        <strain evidence="3 5">DSM 25227</strain>
    </source>
</reference>
<dbReference type="InterPro" id="IPR042204">
    <property type="entry name" value="2Fe-2S-bd_N"/>
</dbReference>
<protein>
    <submittedName>
        <fullName evidence="3">Pyruvate/2-oxoglutarate dehydrogenase complex dihydrolipoamide dehydrogenase (E3) component</fullName>
    </submittedName>
    <submittedName>
        <fullName evidence="4">Pyruvate/2-oxoglutarate dehydrogenase complex, dihydrolipoamide dehydrogenase (E3) component</fullName>
    </submittedName>
</protein>
<dbReference type="Gene3D" id="3.50.50.60">
    <property type="entry name" value="FAD/NAD(P)-binding domain"/>
    <property type="match status" value="2"/>
</dbReference>
<evidence type="ECO:0000313" key="3">
    <source>
        <dbReference type="EMBL" id="PWJ17046.1"/>
    </source>
</evidence>
<dbReference type="SUPFAM" id="SSF51905">
    <property type="entry name" value="FAD/NAD(P)-binding domain"/>
    <property type="match status" value="1"/>
</dbReference>
<dbReference type="Pfam" id="PF13510">
    <property type="entry name" value="Fer2_4"/>
    <property type="match status" value="1"/>
</dbReference>
<dbReference type="Gene3D" id="1.10.10.1100">
    <property type="entry name" value="BFD-like [2Fe-2S]-binding domain"/>
    <property type="match status" value="1"/>
</dbReference>
<dbReference type="CDD" id="cd19946">
    <property type="entry name" value="GlpA-like_Fer2_BFD-like"/>
    <property type="match status" value="1"/>
</dbReference>
<dbReference type="PANTHER" id="PTHR42949:SF3">
    <property type="entry name" value="ANAEROBIC GLYCEROL-3-PHOSPHATE DEHYDROGENASE SUBUNIT B"/>
    <property type="match status" value="1"/>
</dbReference>
<dbReference type="InterPro" id="IPR017224">
    <property type="entry name" value="Opine_Oxase_asu/HCN_bsu"/>
</dbReference>
<dbReference type="PIRSF" id="PIRSF037495">
    <property type="entry name" value="Opine_OX_OoxA/HcnB"/>
    <property type="match status" value="1"/>
</dbReference>
<dbReference type="Gene3D" id="3.10.20.440">
    <property type="entry name" value="2Fe-2S iron-sulphur cluster binding domain, sarcosine oxidase, alpha subunit, N-terminal domain"/>
    <property type="match status" value="1"/>
</dbReference>
<keyword evidence="4" id="KW-0670">Pyruvate</keyword>
<dbReference type="EMBL" id="QGDJ01000007">
    <property type="protein sequence ID" value="PWJ17046.1"/>
    <property type="molecule type" value="Genomic_DNA"/>
</dbReference>
<reference evidence="4 6" key="1">
    <citation type="submission" date="2016-10" db="EMBL/GenBank/DDBJ databases">
        <authorList>
            <person name="Cai Z."/>
        </authorList>
    </citation>
    <scope>NUCLEOTIDE SEQUENCE [LARGE SCALE GENOMIC DNA]</scope>
    <source>
        <strain evidence="4 6">DSM 25227</strain>
    </source>
</reference>
<dbReference type="PRINTS" id="PR00469">
    <property type="entry name" value="PNDRDTASEII"/>
</dbReference>
<dbReference type="GO" id="GO:0051536">
    <property type="term" value="F:iron-sulfur cluster binding"/>
    <property type="evidence" value="ECO:0007669"/>
    <property type="project" value="InterPro"/>
</dbReference>
<keyword evidence="1" id="KW-0560">Oxidoreductase</keyword>
<dbReference type="AlphaFoldDB" id="A0A2Y9C8A2"/>
<sequence>MSEPALEFDGRAVPFREGQTIAAALTEAGQRAFRRTAKDAPRGIFCGMGVCQDCLVTVDGVPNRRACMTKARAGQRVTTGEPFPALDLDARLPEPAPARVLEPEVLVIGGGAGGLSAAIAARAAGAKVVLVDERPVPGGQYYKQAASGAPLDAQQSEGAALVAAARESGAELLGGVEIWGAFDGPLFLAEQDGAALILRPKTVIVATGAYERPVMVPGWTLPGVMTTGAAQTLWRSYRTLPGRRVVVCGSGPLNAQVALELAEGGAEVACVAELAPMPFGKPFAAARMALADPALTLKGFGLLRGLRRRGIALRYGTALRGIEAADGGLAVTLADRRDGSRVVEVDAVCMNAGFEPQNEILRLLGAQMTYDAVFGHLRCTRSETLETSVPGVYAVGDCAGMGGAPAARVEGRIAGRAAAAATGHGEAYDLFAELRTLARHRRFQRGLWRLYDVRPRPPEPGQGETILCRCEEVSLAEATEGHGRNPGHVGTLKRGTRIGMGRCQGRYCGPVATRLVAGWSGAEIADRSFFAPRVPIKPVSIASILAAQEALDDAP</sequence>
<keyword evidence="5" id="KW-1185">Reference proteome</keyword>
<dbReference type="InterPro" id="IPR036188">
    <property type="entry name" value="FAD/NAD-bd_sf"/>
</dbReference>
<evidence type="ECO:0000313" key="6">
    <source>
        <dbReference type="Proteomes" id="UP000251571"/>
    </source>
</evidence>
<proteinExistence type="predicted"/>
<dbReference type="InterPro" id="IPR051691">
    <property type="entry name" value="Metab_Enz_Cyan_OpOx_G3PDH"/>
</dbReference>
<name>A0A2Y9C8A2_9RHOB</name>
<accession>A0A2Y9C8A2</accession>
<evidence type="ECO:0000313" key="4">
    <source>
        <dbReference type="EMBL" id="SSA48383.1"/>
    </source>
</evidence>
<dbReference type="SUPFAM" id="SSF54292">
    <property type="entry name" value="2Fe-2S ferredoxin-like"/>
    <property type="match status" value="1"/>
</dbReference>
<dbReference type="PANTHER" id="PTHR42949">
    <property type="entry name" value="ANAEROBIC GLYCEROL-3-PHOSPHATE DEHYDROGENASE SUBUNIT B"/>
    <property type="match status" value="1"/>
</dbReference>
<evidence type="ECO:0000259" key="2">
    <source>
        <dbReference type="Pfam" id="PF07992"/>
    </source>
</evidence>
<dbReference type="Proteomes" id="UP000245839">
    <property type="component" value="Unassembled WGS sequence"/>
</dbReference>
<dbReference type="Proteomes" id="UP000251571">
    <property type="component" value="Unassembled WGS sequence"/>
</dbReference>
<dbReference type="InterPro" id="IPR023753">
    <property type="entry name" value="FAD/NAD-binding_dom"/>
</dbReference>
<gene>
    <name evidence="3" type="ORF">BCF38_107160</name>
    <name evidence="4" type="ORF">SAMN05421539_107160</name>
</gene>
<dbReference type="GO" id="GO:0016491">
    <property type="term" value="F:oxidoreductase activity"/>
    <property type="evidence" value="ECO:0007669"/>
    <property type="project" value="UniProtKB-KW"/>
</dbReference>